<dbReference type="CDD" id="cd04301">
    <property type="entry name" value="NAT_SF"/>
    <property type="match status" value="1"/>
</dbReference>
<keyword evidence="1" id="KW-0808">Transferase</keyword>
<name>A0ABY8XDH3_9PSEU</name>
<dbReference type="InterPro" id="IPR000182">
    <property type="entry name" value="GNAT_dom"/>
</dbReference>
<evidence type="ECO:0000256" key="3">
    <source>
        <dbReference type="SAM" id="MobiDB-lite"/>
    </source>
</evidence>
<evidence type="ECO:0000256" key="1">
    <source>
        <dbReference type="ARBA" id="ARBA00022679"/>
    </source>
</evidence>
<dbReference type="PANTHER" id="PTHR43877">
    <property type="entry name" value="AMINOALKYLPHOSPHONATE N-ACETYLTRANSFERASE-RELATED-RELATED"/>
    <property type="match status" value="1"/>
</dbReference>
<organism evidence="5 6">
    <name type="scientific">Amycolatopsis nalaikhensis</name>
    <dbReference type="NCBI Taxonomy" id="715472"/>
    <lineage>
        <taxon>Bacteria</taxon>
        <taxon>Bacillati</taxon>
        <taxon>Actinomycetota</taxon>
        <taxon>Actinomycetes</taxon>
        <taxon>Pseudonocardiales</taxon>
        <taxon>Pseudonocardiaceae</taxon>
        <taxon>Amycolatopsis</taxon>
    </lineage>
</organism>
<dbReference type="PROSITE" id="PS51186">
    <property type="entry name" value="GNAT"/>
    <property type="match status" value="1"/>
</dbReference>
<sequence>MTEPYVRPARSADLKPFVQALGDHGFLRDRLDRQRNGLGVLFLAWLGSRPAGTVYLWLERAEEPPIRWHLPGVPLITHLEVAPELRNRGIGQALVGAVERHLVEEGHERVALAVRTDNADAARLYARLGYQDWGHGDVTCYALRPLRGGGVLEEPERCHVLTKDLAGPTPPAPRHESWPIGASRRA</sequence>
<dbReference type="Pfam" id="PF00583">
    <property type="entry name" value="Acetyltransf_1"/>
    <property type="match status" value="1"/>
</dbReference>
<evidence type="ECO:0000313" key="6">
    <source>
        <dbReference type="Proteomes" id="UP001227101"/>
    </source>
</evidence>
<accession>A0ABY8XDH3</accession>
<keyword evidence="6" id="KW-1185">Reference proteome</keyword>
<dbReference type="Proteomes" id="UP001227101">
    <property type="component" value="Chromosome"/>
</dbReference>
<dbReference type="RefSeq" id="WP_285449441.1">
    <property type="nucleotide sequence ID" value="NZ_CP127173.1"/>
</dbReference>
<feature type="region of interest" description="Disordered" evidence="3">
    <location>
        <begin position="163"/>
        <end position="186"/>
    </location>
</feature>
<protein>
    <submittedName>
        <fullName evidence="5">GNAT family N-acetyltransferase</fullName>
    </submittedName>
</protein>
<dbReference type="SUPFAM" id="SSF55729">
    <property type="entry name" value="Acyl-CoA N-acyltransferases (Nat)"/>
    <property type="match status" value="1"/>
</dbReference>
<gene>
    <name evidence="5" type="ORF">QP939_29440</name>
</gene>
<reference evidence="5 6" key="1">
    <citation type="submission" date="2023-06" db="EMBL/GenBank/DDBJ databases">
        <authorList>
            <person name="Oyuntsetseg B."/>
            <person name="Kim S.B."/>
        </authorList>
    </citation>
    <scope>NUCLEOTIDE SEQUENCE [LARGE SCALE GENOMIC DNA]</scope>
    <source>
        <strain evidence="5 6">2-2</strain>
    </source>
</reference>
<evidence type="ECO:0000313" key="5">
    <source>
        <dbReference type="EMBL" id="WIV53043.1"/>
    </source>
</evidence>
<evidence type="ECO:0000259" key="4">
    <source>
        <dbReference type="PROSITE" id="PS51186"/>
    </source>
</evidence>
<dbReference type="EMBL" id="CP127173">
    <property type="protein sequence ID" value="WIV53043.1"/>
    <property type="molecule type" value="Genomic_DNA"/>
</dbReference>
<proteinExistence type="predicted"/>
<feature type="domain" description="N-acetyltransferase" evidence="4">
    <location>
        <begin position="1"/>
        <end position="147"/>
    </location>
</feature>
<dbReference type="Gene3D" id="3.40.630.30">
    <property type="match status" value="1"/>
</dbReference>
<keyword evidence="2" id="KW-0012">Acyltransferase</keyword>
<dbReference type="InterPro" id="IPR016181">
    <property type="entry name" value="Acyl_CoA_acyltransferase"/>
</dbReference>
<evidence type="ECO:0000256" key="2">
    <source>
        <dbReference type="ARBA" id="ARBA00023315"/>
    </source>
</evidence>
<dbReference type="InterPro" id="IPR050832">
    <property type="entry name" value="Bact_Acetyltransf"/>
</dbReference>